<evidence type="ECO:0000256" key="7">
    <source>
        <dbReference type="ARBA" id="ARBA00022842"/>
    </source>
</evidence>
<protein>
    <recommendedName>
        <fullName evidence="9">CRISPR-associated endoribonuclease Cas2</fullName>
        <ecNumber evidence="9">3.1.-.-</ecNumber>
    </recommendedName>
</protein>
<keyword evidence="8 9" id="KW-0051">Antiviral defense</keyword>
<dbReference type="EC" id="3.1.-.-" evidence="9"/>
<dbReference type="InterPro" id="IPR021127">
    <property type="entry name" value="CRISPR_associated_Cas2"/>
</dbReference>
<evidence type="ECO:0000256" key="3">
    <source>
        <dbReference type="ARBA" id="ARBA00022722"/>
    </source>
</evidence>
<proteinExistence type="inferred from homology"/>
<dbReference type="Pfam" id="PF09827">
    <property type="entry name" value="CRISPR_Cas2"/>
    <property type="match status" value="1"/>
</dbReference>
<keyword evidence="4 9" id="KW-0479">Metal-binding</keyword>
<evidence type="ECO:0000313" key="10">
    <source>
        <dbReference type="EMBL" id="TXJ58295.1"/>
    </source>
</evidence>
<dbReference type="NCBIfam" id="TIGR01573">
    <property type="entry name" value="cas2"/>
    <property type="match status" value="1"/>
</dbReference>
<dbReference type="AlphaFoldDB" id="A0A5C8G8K9"/>
<evidence type="ECO:0000256" key="9">
    <source>
        <dbReference type="HAMAP-Rule" id="MF_01471"/>
    </source>
</evidence>
<keyword evidence="3 9" id="KW-0540">Nuclease</keyword>
<evidence type="ECO:0000313" key="11">
    <source>
        <dbReference type="Proteomes" id="UP000325013"/>
    </source>
</evidence>
<accession>A0A5C8G8K9</accession>
<evidence type="ECO:0000256" key="4">
    <source>
        <dbReference type="ARBA" id="ARBA00022723"/>
    </source>
</evidence>
<dbReference type="EMBL" id="SAYJ01000010">
    <property type="protein sequence ID" value="TXJ58295.1"/>
    <property type="molecule type" value="Genomic_DNA"/>
</dbReference>
<dbReference type="GO" id="GO:0051607">
    <property type="term" value="P:defense response to virus"/>
    <property type="evidence" value="ECO:0007669"/>
    <property type="project" value="UniProtKB-UniRule"/>
</dbReference>
<dbReference type="OrthoDB" id="9791737at2"/>
<dbReference type="HAMAP" id="MF_01471">
    <property type="entry name" value="Cas2"/>
    <property type="match status" value="1"/>
</dbReference>
<reference evidence="10 11" key="1">
    <citation type="journal article" date="1992" name="Lakartidningen">
        <title>[Penicillin V and not amoxicillin is the first choice preparation in acute otitis].</title>
        <authorList>
            <person name="Kamme C."/>
            <person name="Lundgren K."/>
            <person name="Prellner K."/>
        </authorList>
    </citation>
    <scope>NUCLEOTIDE SEQUENCE [LARGE SCALE GENOMIC DNA]</scope>
    <source>
        <strain evidence="10 11">PC2777IV</strain>
    </source>
</reference>
<feature type="binding site" evidence="9">
    <location>
        <position position="17"/>
    </location>
    <ligand>
        <name>Mg(2+)</name>
        <dbReference type="ChEBI" id="CHEBI:18420"/>
        <note>catalytic</note>
    </ligand>
</feature>
<dbReference type="SUPFAM" id="SSF143430">
    <property type="entry name" value="TTP0101/SSO1404-like"/>
    <property type="match status" value="1"/>
</dbReference>
<keyword evidence="6 9" id="KW-0378">Hydrolase</keyword>
<dbReference type="InterPro" id="IPR019199">
    <property type="entry name" value="Virulence_VapD/CRISPR_Cas2"/>
</dbReference>
<comment type="caution">
    <text evidence="10">The sequence shown here is derived from an EMBL/GenBank/DDBJ whole genome shotgun (WGS) entry which is preliminary data.</text>
</comment>
<comment type="similarity">
    <text evidence="2 9">Belongs to the CRISPR-associated endoribonuclease Cas2 protein family.</text>
</comment>
<dbReference type="GO" id="GO:0016787">
    <property type="term" value="F:hydrolase activity"/>
    <property type="evidence" value="ECO:0007669"/>
    <property type="project" value="UniProtKB-KW"/>
</dbReference>
<evidence type="ECO:0000256" key="6">
    <source>
        <dbReference type="ARBA" id="ARBA00022801"/>
    </source>
</evidence>
<keyword evidence="7 9" id="KW-0460">Magnesium</keyword>
<dbReference type="GO" id="GO:0043571">
    <property type="term" value="P:maintenance of CRISPR repeat elements"/>
    <property type="evidence" value="ECO:0007669"/>
    <property type="project" value="UniProtKB-UniRule"/>
</dbReference>
<dbReference type="GO" id="GO:0046872">
    <property type="term" value="F:metal ion binding"/>
    <property type="evidence" value="ECO:0007669"/>
    <property type="project" value="UniProtKB-UniRule"/>
</dbReference>
<sequence length="113" mass="13757">MPFRLEDKYLILLIFFDLPTKTKYEKRIATKFRNHLLKDGFFMIQFSVYARISKNYALLEKHINRINKYLPNNGSVKTLIINKEQYNSMKELINTEEYNFEKCYRNSNQILYL</sequence>
<organism evidence="10 11">
    <name type="scientific">Brachyspira aalborgi</name>
    <dbReference type="NCBI Taxonomy" id="29522"/>
    <lineage>
        <taxon>Bacteria</taxon>
        <taxon>Pseudomonadati</taxon>
        <taxon>Spirochaetota</taxon>
        <taxon>Spirochaetia</taxon>
        <taxon>Brachyspirales</taxon>
        <taxon>Brachyspiraceae</taxon>
        <taxon>Brachyspira</taxon>
    </lineage>
</organism>
<evidence type="ECO:0000256" key="2">
    <source>
        <dbReference type="ARBA" id="ARBA00009959"/>
    </source>
</evidence>
<comment type="subunit">
    <text evidence="9">Homodimer, forms a heterotetramer with a Cas1 homodimer.</text>
</comment>
<evidence type="ECO:0000256" key="8">
    <source>
        <dbReference type="ARBA" id="ARBA00023118"/>
    </source>
</evidence>
<comment type="function">
    <text evidence="9">CRISPR (clustered regularly interspaced short palindromic repeat), is an adaptive immune system that provides protection against mobile genetic elements (viruses, transposable elements and conjugative plasmids). CRISPR clusters contain sequences complementary to antecedent mobile elements and target invading nucleic acids. CRISPR clusters are transcribed and processed into CRISPR RNA (crRNA). Functions as a ssRNA-specific endoribonuclease. Involved in the integration of spacer DNA into the CRISPR cassette.</text>
</comment>
<keyword evidence="5 9" id="KW-0255">Endonuclease</keyword>
<evidence type="ECO:0000256" key="1">
    <source>
        <dbReference type="ARBA" id="ARBA00001946"/>
    </source>
</evidence>
<evidence type="ECO:0000256" key="5">
    <source>
        <dbReference type="ARBA" id="ARBA00022759"/>
    </source>
</evidence>
<dbReference type="GO" id="GO:0004521">
    <property type="term" value="F:RNA endonuclease activity"/>
    <property type="evidence" value="ECO:0007669"/>
    <property type="project" value="InterPro"/>
</dbReference>
<dbReference type="Proteomes" id="UP000325013">
    <property type="component" value="Unassembled WGS sequence"/>
</dbReference>
<gene>
    <name evidence="9 10" type="primary">cas2</name>
    <name evidence="10" type="ORF">EPJ67_02505</name>
</gene>
<name>A0A5C8G8K9_9SPIR</name>
<comment type="cofactor">
    <cofactor evidence="1 9">
        <name>Mg(2+)</name>
        <dbReference type="ChEBI" id="CHEBI:18420"/>
    </cofactor>
</comment>